<dbReference type="PANTHER" id="PTHR46553:SF3">
    <property type="entry name" value="ADENINE NUCLEOTIDE ALPHA HYDROLASES-LIKE SUPERFAMILY PROTEIN"/>
    <property type="match status" value="1"/>
</dbReference>
<dbReference type="EMBL" id="LRBV02000006">
    <property type="status" value="NOT_ANNOTATED_CDS"/>
    <property type="molecule type" value="Genomic_DNA"/>
</dbReference>
<dbReference type="InParanoid" id="A0A7N2LWG7"/>
<dbReference type="PANTHER" id="PTHR46553">
    <property type="entry name" value="ADENINE NUCLEOTIDE ALPHA HYDROLASES-LIKE SUPERFAMILY PROTEIN"/>
    <property type="match status" value="1"/>
</dbReference>
<name>A0A7N2LWG7_QUELO</name>
<protein>
    <recommendedName>
        <fullName evidence="1">UspA domain-containing protein</fullName>
    </recommendedName>
</protein>
<dbReference type="GeneID" id="115993978"/>
<dbReference type="EnsemblPlants" id="QL06p009074:mrna">
    <property type="protein sequence ID" value="QL06p009074:mrna"/>
    <property type="gene ID" value="QL06p009074"/>
</dbReference>
<keyword evidence="3" id="KW-1185">Reference proteome</keyword>
<reference evidence="2 3" key="1">
    <citation type="journal article" date="2016" name="G3 (Bethesda)">
        <title>First Draft Assembly and Annotation of the Genome of a California Endemic Oak Quercus lobata Nee (Fagaceae).</title>
        <authorList>
            <person name="Sork V.L."/>
            <person name="Fitz-Gibbon S.T."/>
            <person name="Puiu D."/>
            <person name="Crepeau M."/>
            <person name="Gugger P.F."/>
            <person name="Sherman R."/>
            <person name="Stevens K."/>
            <person name="Langley C.H."/>
            <person name="Pellegrini M."/>
            <person name="Salzberg S.L."/>
        </authorList>
    </citation>
    <scope>NUCLEOTIDE SEQUENCE [LARGE SCALE GENOMIC DNA]</scope>
    <source>
        <strain evidence="2 3">cv. SW786</strain>
    </source>
</reference>
<dbReference type="RefSeq" id="XP_030973840.1">
    <property type="nucleotide sequence ID" value="XM_031117980.1"/>
</dbReference>
<evidence type="ECO:0000313" key="3">
    <source>
        <dbReference type="Proteomes" id="UP000594261"/>
    </source>
</evidence>
<dbReference type="CDD" id="cd23659">
    <property type="entry name" value="USP_At3g01520-like"/>
    <property type="match status" value="1"/>
</dbReference>
<feature type="domain" description="UspA" evidence="1">
    <location>
        <begin position="8"/>
        <end position="156"/>
    </location>
</feature>
<dbReference type="InterPro" id="IPR014729">
    <property type="entry name" value="Rossmann-like_a/b/a_fold"/>
</dbReference>
<evidence type="ECO:0000313" key="2">
    <source>
        <dbReference type="EnsemblPlants" id="QL06p009074:mrna"/>
    </source>
</evidence>
<sequence length="162" mass="17688">MTETQKQVILVAVDESDHSFHALKWVLDNFFAPTEDHNFKLIIVHAVVSPAPYLGLVQIGKGSSESLKAVEENLKRSAASTIQKAKEICSSKSIDDVSTEVSQGDPRNVLCEAVDKHRASILVLGSHGYGAVKRAVLGSVSDYCAHHCRCNVIIIKNPKPQR</sequence>
<dbReference type="PRINTS" id="PR01438">
    <property type="entry name" value="UNVRSLSTRESS"/>
</dbReference>
<evidence type="ECO:0000259" key="1">
    <source>
        <dbReference type="Pfam" id="PF00582"/>
    </source>
</evidence>
<reference evidence="2" key="2">
    <citation type="submission" date="2021-01" db="UniProtKB">
        <authorList>
            <consortium name="EnsemblPlants"/>
        </authorList>
    </citation>
    <scope>IDENTIFICATION</scope>
</reference>
<proteinExistence type="predicted"/>
<gene>
    <name evidence="2" type="primary">LOC115993978</name>
</gene>
<dbReference type="Gene3D" id="3.40.50.620">
    <property type="entry name" value="HUPs"/>
    <property type="match status" value="1"/>
</dbReference>
<dbReference type="OrthoDB" id="843225at2759"/>
<dbReference type="AlphaFoldDB" id="A0A7N2LWG7"/>
<dbReference type="Proteomes" id="UP000594261">
    <property type="component" value="Chromosome 6"/>
</dbReference>
<dbReference type="Pfam" id="PF00582">
    <property type="entry name" value="Usp"/>
    <property type="match status" value="1"/>
</dbReference>
<organism evidence="2 3">
    <name type="scientific">Quercus lobata</name>
    <name type="common">Valley oak</name>
    <dbReference type="NCBI Taxonomy" id="97700"/>
    <lineage>
        <taxon>Eukaryota</taxon>
        <taxon>Viridiplantae</taxon>
        <taxon>Streptophyta</taxon>
        <taxon>Embryophyta</taxon>
        <taxon>Tracheophyta</taxon>
        <taxon>Spermatophyta</taxon>
        <taxon>Magnoliopsida</taxon>
        <taxon>eudicotyledons</taxon>
        <taxon>Gunneridae</taxon>
        <taxon>Pentapetalae</taxon>
        <taxon>rosids</taxon>
        <taxon>fabids</taxon>
        <taxon>Fagales</taxon>
        <taxon>Fagaceae</taxon>
        <taxon>Quercus</taxon>
    </lineage>
</organism>
<accession>A0A7N2LWG7</accession>
<dbReference type="KEGG" id="qlo:115993978"/>
<dbReference type="OMA" id="GHMICEL"/>
<dbReference type="InterPro" id="IPR006016">
    <property type="entry name" value="UspA"/>
</dbReference>
<dbReference type="InterPro" id="IPR006015">
    <property type="entry name" value="Universal_stress_UspA"/>
</dbReference>
<dbReference type="Gramene" id="QL06p009074:mrna">
    <property type="protein sequence ID" value="QL06p009074:mrna"/>
    <property type="gene ID" value="QL06p009074"/>
</dbReference>
<dbReference type="SUPFAM" id="SSF52402">
    <property type="entry name" value="Adenine nucleotide alpha hydrolases-like"/>
    <property type="match status" value="1"/>
</dbReference>